<evidence type="ECO:0000313" key="3">
    <source>
        <dbReference type="Proteomes" id="UP000285211"/>
    </source>
</evidence>
<evidence type="ECO:0008006" key="4">
    <source>
        <dbReference type="Google" id="ProtNLM"/>
    </source>
</evidence>
<keyword evidence="1" id="KW-0472">Membrane</keyword>
<feature type="transmembrane region" description="Helical" evidence="1">
    <location>
        <begin position="98"/>
        <end position="117"/>
    </location>
</feature>
<keyword evidence="3" id="KW-1185">Reference proteome</keyword>
<gene>
    <name evidence="2" type="ORF">EOD40_09895</name>
</gene>
<evidence type="ECO:0000256" key="1">
    <source>
        <dbReference type="SAM" id="Phobius"/>
    </source>
</evidence>
<evidence type="ECO:0000313" key="2">
    <source>
        <dbReference type="EMBL" id="RVT75755.1"/>
    </source>
</evidence>
<organism evidence="2 3">
    <name type="scientific">Flavobacterium sufflavum</name>
    <dbReference type="NCBI Taxonomy" id="1921138"/>
    <lineage>
        <taxon>Bacteria</taxon>
        <taxon>Pseudomonadati</taxon>
        <taxon>Bacteroidota</taxon>
        <taxon>Flavobacteriia</taxon>
        <taxon>Flavobacteriales</taxon>
        <taxon>Flavobacteriaceae</taxon>
        <taxon>Flavobacterium</taxon>
    </lineage>
</organism>
<protein>
    <recommendedName>
        <fullName evidence="4">Prenyltransferase</fullName>
    </recommendedName>
</protein>
<comment type="caution">
    <text evidence="2">The sequence shown here is derived from an EMBL/GenBank/DDBJ whole genome shotgun (WGS) entry which is preliminary data.</text>
</comment>
<keyword evidence="1" id="KW-1133">Transmembrane helix</keyword>
<dbReference type="OrthoDB" id="1467772at2"/>
<dbReference type="AlphaFoldDB" id="A0A437KUA1"/>
<dbReference type="RefSeq" id="WP_128195100.1">
    <property type="nucleotide sequence ID" value="NZ_SACJ01000005.1"/>
</dbReference>
<reference evidence="2 3" key="1">
    <citation type="submission" date="2019-01" db="EMBL/GenBank/DDBJ databases">
        <authorList>
            <person name="Chen W.-M."/>
        </authorList>
    </citation>
    <scope>NUCLEOTIDE SEQUENCE [LARGE SCALE GENOMIC DNA]</scope>
    <source>
        <strain evidence="2 3">BBQ-12</strain>
    </source>
</reference>
<feature type="transmembrane region" description="Helical" evidence="1">
    <location>
        <begin position="202"/>
        <end position="221"/>
    </location>
</feature>
<feature type="transmembrane region" description="Helical" evidence="1">
    <location>
        <begin position="158"/>
        <end position="181"/>
    </location>
</feature>
<name>A0A437KUA1_9FLAO</name>
<dbReference type="EMBL" id="SACJ01000005">
    <property type="protein sequence ID" value="RVT75755.1"/>
    <property type="molecule type" value="Genomic_DNA"/>
</dbReference>
<feature type="transmembrane region" description="Helical" evidence="1">
    <location>
        <begin position="129"/>
        <end position="152"/>
    </location>
</feature>
<feature type="transmembrane region" description="Helical" evidence="1">
    <location>
        <begin position="41"/>
        <end position="61"/>
    </location>
</feature>
<feature type="transmembrane region" description="Helical" evidence="1">
    <location>
        <begin position="73"/>
        <end position="92"/>
    </location>
</feature>
<sequence length="278" mass="32158">MIRIQALFDFYLKSSIHVALSVYALVRMTQFMFAIPYDDPIVLFSFFGTIVGYNFVKYDALARAKKRMMRNELKMIAVLSFFSFLAVGFYFFKLERVTQLVAVSVLILTLLYTLPFFPNRKNARNWAGVKIYIVSLCWVGVTLVLPLINAHVDLGFDFLIKCVQRFILIFNLVLIFEIIDLANDDPHLKTVPQQIGVKRTKILGYFLLVLFCALEFLNSNVNFNGNIQYSLLSLLLIFAIAIVVALFLAFANEKRSKYYTSFWAESIPILWWLLLVFL</sequence>
<accession>A0A437KUA1</accession>
<feature type="transmembrane region" description="Helical" evidence="1">
    <location>
        <begin position="258"/>
        <end position="277"/>
    </location>
</feature>
<keyword evidence="1" id="KW-0812">Transmembrane</keyword>
<feature type="transmembrane region" description="Helical" evidence="1">
    <location>
        <begin position="12"/>
        <end position="35"/>
    </location>
</feature>
<proteinExistence type="predicted"/>
<feature type="transmembrane region" description="Helical" evidence="1">
    <location>
        <begin position="227"/>
        <end position="251"/>
    </location>
</feature>
<dbReference type="Proteomes" id="UP000285211">
    <property type="component" value="Unassembled WGS sequence"/>
</dbReference>